<dbReference type="Proteomes" id="UP000481739">
    <property type="component" value="Unassembled WGS sequence"/>
</dbReference>
<dbReference type="InterPro" id="IPR029055">
    <property type="entry name" value="Ntn_hydrolases_N"/>
</dbReference>
<feature type="binding site" evidence="6">
    <location>
        <position position="184"/>
    </location>
    <ligand>
        <name>Ca(2+)</name>
        <dbReference type="ChEBI" id="CHEBI:29108"/>
    </ligand>
</feature>
<keyword evidence="6" id="KW-0106">Calcium</keyword>
<dbReference type="Pfam" id="PF01804">
    <property type="entry name" value="Penicil_amidase"/>
    <property type="match status" value="1"/>
</dbReference>
<dbReference type="Gene3D" id="3.60.20.10">
    <property type="entry name" value="Glutamine Phosphoribosylpyrophosphate, subunit 1, domain 1"/>
    <property type="match status" value="1"/>
</dbReference>
<dbReference type="InterPro" id="IPR023343">
    <property type="entry name" value="Penicillin_amidase_dom1"/>
</dbReference>
<comment type="subunit">
    <text evidence="4">Heterodimer of an alpha subunit and a beta subunit processed from the same precursor.</text>
</comment>
<comment type="caution">
    <text evidence="7">The sequence shown here is derived from an EMBL/GenBank/DDBJ whole genome shotgun (WGS) entry which is preliminary data.</text>
</comment>
<sequence length="793" mass="89959">MAIRFLGFVILPLVLLTVWLYGYFKGALPLPEQRLETQALSAPVTLRRDEHGYLTIEANTDNDAFFAMGYAHAQDRLWQLEVQRRTIQGRLSEVMGKEALPFDIFVRTLGLHETAQQSLATLDNKARQSLEFYAKGINYWLEQGVELPAEFKLLDVAPQPWTPADSLAWTKFFALNFAGNYRKELDNLLVKEVLDSQQQQFLLGAQRQSESLDMALQLSAFAADLEQQWMFNNDFVGSNAWVIAKRHMAEGLTTLASDPHLGLQLPSPWYMVSIKGERLASSGATLVGLPIVMLGKNRHIAWTATNMMADTQDLYFEQVNPNNPKEYRFKNEWRVFEERLETFHVKADFPSSMREQYAPVKVRVRQTMNGPIISDVINRGDRPLSLRWTGSNTNDRSYEAFYRLNYAQNWQEFVSALSVLSAPAMNMLYMDDADNIGYLGVGDIPVRGKAQGQYPMPGWEAKAQWQGMIPKPLMPQELNPERGYIVSANNNMLPEDYPYFVSANWAPVARAQRITQLIENKVSSKQLLTLEDQLVFQQDVLDLEALKLLPHLLIPTMANDRFSEVMGHLREWDGFADRNSIAASIYFMWLPNLKRQVFEDELHTFRLQSNLGDGIDTLLDSISNDKLIDVLSGSDDAWCDDVSTQTRENCEDVKRTSLATTIRELEKYFGNDLDQWHWGKLQSVYLSHKPLSQMKGLGTVFERRFPSGGSPNSVNAVDGRFNLNKGFLATFGTSLRQVIQLDNNQVRHLYINSTGQSGNVTSSNFDDAIQLFSNGGYYTTADCIACAGKGESR</sequence>
<evidence type="ECO:0000256" key="5">
    <source>
        <dbReference type="PIRSR" id="PIRSR001227-1"/>
    </source>
</evidence>
<reference evidence="7 8" key="1">
    <citation type="journal article" date="2019" name="Nature">
        <title>A new antibiotic selectively kills Gram-negative pathogens.</title>
        <authorList>
            <person name="Imai Y."/>
            <person name="Meyer K.J."/>
            <person name="Iinishi A."/>
            <person name="Favre-Godal Q."/>
            <person name="Green R."/>
            <person name="Manuse S."/>
            <person name="Caboni M."/>
            <person name="Mori M."/>
            <person name="Niles S."/>
            <person name="Ghiglieri M."/>
            <person name="Honrao C."/>
            <person name="Ma X."/>
            <person name="Guo J.J."/>
            <person name="Makriyannis A."/>
            <person name="Linares-Otoya L."/>
            <person name="Boehringer N."/>
            <person name="Wuisan Z.G."/>
            <person name="Kaur H."/>
            <person name="Wu R."/>
            <person name="Mateus A."/>
            <person name="Typas A."/>
            <person name="Savitski M.M."/>
            <person name="Espinoza J.L."/>
            <person name="O'Rourke A."/>
            <person name="Nelson K.E."/>
            <person name="Hiller S."/>
            <person name="Noinaj N."/>
            <person name="Schaeberle T.F."/>
            <person name="D'Onofrio A."/>
            <person name="Lewis K."/>
        </authorList>
    </citation>
    <scope>NUCLEOTIDE SEQUENCE [LARGE SCALE GENOMIC DNA]</scope>
    <source>
        <strain evidence="7 8">HGB 1456</strain>
    </source>
</reference>
<evidence type="ECO:0000313" key="7">
    <source>
        <dbReference type="EMBL" id="MQL46726.1"/>
    </source>
</evidence>
<keyword evidence="3" id="KW-0865">Zymogen</keyword>
<evidence type="ECO:0000256" key="3">
    <source>
        <dbReference type="ARBA" id="ARBA00023145"/>
    </source>
</evidence>
<dbReference type="GO" id="GO:0016811">
    <property type="term" value="F:hydrolase activity, acting on carbon-nitrogen (but not peptide) bonds, in linear amides"/>
    <property type="evidence" value="ECO:0007669"/>
    <property type="project" value="InterPro"/>
</dbReference>
<organism evidence="7 8">
    <name type="scientific">Photorhabdus khanii</name>
    <dbReference type="NCBI Taxonomy" id="1004150"/>
    <lineage>
        <taxon>Bacteria</taxon>
        <taxon>Pseudomonadati</taxon>
        <taxon>Pseudomonadota</taxon>
        <taxon>Gammaproteobacteria</taxon>
        <taxon>Enterobacterales</taxon>
        <taxon>Morganellaceae</taxon>
        <taxon>Photorhabdus</taxon>
    </lineage>
</organism>
<dbReference type="EMBL" id="WHZZ01000001">
    <property type="protein sequence ID" value="MQL46726.1"/>
    <property type="molecule type" value="Genomic_DNA"/>
</dbReference>
<dbReference type="GO" id="GO:0017000">
    <property type="term" value="P:antibiotic biosynthetic process"/>
    <property type="evidence" value="ECO:0007669"/>
    <property type="project" value="InterPro"/>
</dbReference>
<evidence type="ECO:0000256" key="4">
    <source>
        <dbReference type="ARBA" id="ARBA00038735"/>
    </source>
</evidence>
<dbReference type="RefSeq" id="WP_152961734.1">
    <property type="nucleotide sequence ID" value="NZ_CAWOZU010000011.1"/>
</dbReference>
<evidence type="ECO:0000256" key="2">
    <source>
        <dbReference type="ARBA" id="ARBA00022801"/>
    </source>
</evidence>
<feature type="active site" description="Nucleophile" evidence="5">
    <location>
        <position position="238"/>
    </location>
</feature>
<dbReference type="GO" id="GO:0046872">
    <property type="term" value="F:metal ion binding"/>
    <property type="evidence" value="ECO:0007669"/>
    <property type="project" value="UniProtKB-KW"/>
</dbReference>
<dbReference type="Gene3D" id="1.10.1400.10">
    <property type="match status" value="1"/>
</dbReference>
<evidence type="ECO:0000313" key="8">
    <source>
        <dbReference type="Proteomes" id="UP000481739"/>
    </source>
</evidence>
<dbReference type="InterPro" id="IPR014395">
    <property type="entry name" value="Pen/GL7ACA/AHL_acylase"/>
</dbReference>
<evidence type="ECO:0000256" key="1">
    <source>
        <dbReference type="ARBA" id="ARBA00006586"/>
    </source>
</evidence>
<dbReference type="PANTHER" id="PTHR34218">
    <property type="entry name" value="PEPTIDASE S45 PENICILLIN AMIDASE"/>
    <property type="match status" value="1"/>
</dbReference>
<dbReference type="AlphaFoldDB" id="A0A7C9KPB8"/>
<comment type="similarity">
    <text evidence="1">Belongs to the peptidase S45 family.</text>
</comment>
<accession>A0A7C9KPB8</accession>
<comment type="cofactor">
    <cofactor evidence="6">
        <name>Ca(2+)</name>
        <dbReference type="ChEBI" id="CHEBI:29108"/>
    </cofactor>
    <text evidence="6">Binds 1 Ca(2+) ion per dimer.</text>
</comment>
<dbReference type="Gene3D" id="1.10.439.10">
    <property type="entry name" value="Penicillin Amidohydrolase, domain 1"/>
    <property type="match status" value="1"/>
</dbReference>
<protein>
    <submittedName>
        <fullName evidence="7">Penicillin acylase family protein</fullName>
    </submittedName>
</protein>
<dbReference type="InterPro" id="IPR043147">
    <property type="entry name" value="Penicillin_amidase_A-knob"/>
</dbReference>
<proteinExistence type="inferred from homology"/>
<dbReference type="Gene3D" id="2.30.120.10">
    <property type="match status" value="1"/>
</dbReference>
<feature type="binding site" evidence="6">
    <location>
        <position position="313"/>
    </location>
    <ligand>
        <name>Ca(2+)</name>
        <dbReference type="ChEBI" id="CHEBI:29108"/>
    </ligand>
</feature>
<dbReference type="PIRSF" id="PIRSF001227">
    <property type="entry name" value="Pen_acylase"/>
    <property type="match status" value="1"/>
</dbReference>
<dbReference type="SUPFAM" id="SSF56235">
    <property type="entry name" value="N-terminal nucleophile aminohydrolases (Ntn hydrolases)"/>
    <property type="match status" value="1"/>
</dbReference>
<dbReference type="PANTHER" id="PTHR34218:SF4">
    <property type="entry name" value="ACYL-HOMOSERINE LACTONE ACYLASE QUIP"/>
    <property type="match status" value="1"/>
</dbReference>
<feature type="binding site" evidence="6">
    <location>
        <position position="310"/>
    </location>
    <ligand>
        <name>Ca(2+)</name>
        <dbReference type="ChEBI" id="CHEBI:29108"/>
    </ligand>
</feature>
<name>A0A7C9KPB8_9GAMM</name>
<keyword evidence="6" id="KW-0479">Metal-binding</keyword>
<keyword evidence="2" id="KW-0378">Hydrolase</keyword>
<evidence type="ECO:0000256" key="6">
    <source>
        <dbReference type="PIRSR" id="PIRSR001227-2"/>
    </source>
</evidence>
<dbReference type="InterPro" id="IPR002692">
    <property type="entry name" value="S45"/>
</dbReference>
<gene>
    <name evidence="7" type="ORF">GEA64_01460</name>
</gene>
<dbReference type="InterPro" id="IPR043146">
    <property type="entry name" value="Penicillin_amidase_N_B-knob"/>
</dbReference>
<dbReference type="CDD" id="cd03747">
    <property type="entry name" value="Ntn_PGA_like"/>
    <property type="match status" value="1"/>
</dbReference>